<dbReference type="AlphaFoldDB" id="A0A0G3XHV3"/>
<keyword evidence="7" id="KW-0067">ATP-binding</keyword>
<dbReference type="PROSITE" id="PS51274">
    <property type="entry name" value="GATASE_COBBQ"/>
    <property type="match status" value="1"/>
</dbReference>
<dbReference type="PATRIC" id="fig|1348774.3.peg.1741"/>
<keyword evidence="5" id="KW-0436">Ligase</keyword>
<evidence type="ECO:0000256" key="6">
    <source>
        <dbReference type="ARBA" id="ARBA00022741"/>
    </source>
</evidence>
<dbReference type="NCBIfam" id="NF002204">
    <property type="entry name" value="PRK01077.1"/>
    <property type="match status" value="1"/>
</dbReference>
<keyword evidence="4" id="KW-0169">Cobalamin biosynthesis</keyword>
<dbReference type="CDD" id="cd05388">
    <property type="entry name" value="CobB_N"/>
    <property type="match status" value="1"/>
</dbReference>
<dbReference type="SUPFAM" id="SSF52317">
    <property type="entry name" value="Class I glutamine amidotransferase-like"/>
    <property type="match status" value="1"/>
</dbReference>
<accession>A0A0G3XHV3</accession>
<dbReference type="PANTHER" id="PTHR43873">
    <property type="entry name" value="COBYRINATE A,C-DIAMIDE SYNTHASE"/>
    <property type="match status" value="1"/>
</dbReference>
<dbReference type="OrthoDB" id="9764035at2"/>
<evidence type="ECO:0000256" key="2">
    <source>
        <dbReference type="ARBA" id="ARBA00004953"/>
    </source>
</evidence>
<evidence type="ECO:0000256" key="4">
    <source>
        <dbReference type="ARBA" id="ARBA00022573"/>
    </source>
</evidence>
<gene>
    <name evidence="10" type="ORF">AB433_08305</name>
</gene>
<dbReference type="Gene3D" id="3.40.50.880">
    <property type="match status" value="1"/>
</dbReference>
<dbReference type="STRING" id="1348774.AB433_08305"/>
<dbReference type="PANTHER" id="PTHR43873:SF1">
    <property type="entry name" value="COBYRINATE A,C-DIAMIDE SYNTHASE"/>
    <property type="match status" value="1"/>
</dbReference>
<dbReference type="EMBL" id="CP011770">
    <property type="protein sequence ID" value="AKM09978.1"/>
    <property type="molecule type" value="Genomic_DNA"/>
</dbReference>
<evidence type="ECO:0000256" key="9">
    <source>
        <dbReference type="ARBA" id="ARBA00022962"/>
    </source>
</evidence>
<dbReference type="GO" id="GO:0009236">
    <property type="term" value="P:cobalamin biosynthetic process"/>
    <property type="evidence" value="ECO:0007669"/>
    <property type="project" value="UniProtKB-KW"/>
</dbReference>
<name>A0A0G3XHV3_9SPHN</name>
<dbReference type="CDD" id="cd03130">
    <property type="entry name" value="GATase1_CobB"/>
    <property type="match status" value="1"/>
</dbReference>
<keyword evidence="11" id="KW-1185">Reference proteome</keyword>
<dbReference type="GO" id="GO:0042242">
    <property type="term" value="F:cobyrinic acid a,c-diamide synthase activity"/>
    <property type="evidence" value="ECO:0007669"/>
    <property type="project" value="InterPro"/>
</dbReference>
<dbReference type="KEGG" id="cna:AB433_08305"/>
<dbReference type="InterPro" id="IPR002586">
    <property type="entry name" value="CobQ/CobB/MinD/ParA_Nub-bd_dom"/>
</dbReference>
<sequence length="435" mass="47499">MSGAVQCPALLVAATASGQGKTTVTAALARRYRNAGLRVRVFKCGPDFLDPKILEQASGHAVYQLDLFMVGEDECRRLLFEAANEADILLVEGVMGLFDGDPSSADIAARFGLPVLAVIDASAMAQTFGAIVHGLSEYRDDVHVHAVIANKVAGSRHADMLRESMSKTVQWLGAIERDAVPVVPSRHLGLLMPREIEDIDQRLDDCAEALPASVDTLPPPATFEGGLSHSWFGNELKGVRIAIARDACFAFIYPDNVNLLVELGADLYFFSPLADDRVPECDAIWLPGGYPELHGETLSANHGWQRDLQRHHAQGKPILAECGGMIVCTEELVTVEGTKHPMIGIMPGRAIMQRRLSGLGLQELTLPHAKLRGHSFHYSRLKTNLDPFTHSRNPNGGRDEAVYRHGSLLSSYIHLYFRSDPAVMAEMFSGRFCAP</sequence>
<evidence type="ECO:0000256" key="1">
    <source>
        <dbReference type="ARBA" id="ARBA00001946"/>
    </source>
</evidence>
<comment type="pathway">
    <text evidence="2">Cofactor biosynthesis; adenosylcobalamin biosynthesis.</text>
</comment>
<dbReference type="InterPro" id="IPR027417">
    <property type="entry name" value="P-loop_NTPase"/>
</dbReference>
<evidence type="ECO:0000256" key="8">
    <source>
        <dbReference type="ARBA" id="ARBA00022842"/>
    </source>
</evidence>
<evidence type="ECO:0000313" key="10">
    <source>
        <dbReference type="EMBL" id="AKM09978.1"/>
    </source>
</evidence>
<proteinExistence type="inferred from homology"/>
<keyword evidence="8" id="KW-0460">Magnesium</keyword>
<keyword evidence="9" id="KW-0315">Glutamine amidotransferase</keyword>
<evidence type="ECO:0000256" key="5">
    <source>
        <dbReference type="ARBA" id="ARBA00022598"/>
    </source>
</evidence>
<comment type="cofactor">
    <cofactor evidence="1">
        <name>Mg(2+)</name>
        <dbReference type="ChEBI" id="CHEBI:18420"/>
    </cofactor>
</comment>
<dbReference type="InterPro" id="IPR011698">
    <property type="entry name" value="GATase_3"/>
</dbReference>
<dbReference type="GO" id="GO:0005524">
    <property type="term" value="F:ATP binding"/>
    <property type="evidence" value="ECO:0007669"/>
    <property type="project" value="UniProtKB-KW"/>
</dbReference>
<dbReference type="Gene3D" id="3.40.50.300">
    <property type="entry name" value="P-loop containing nucleotide triphosphate hydrolases"/>
    <property type="match status" value="2"/>
</dbReference>
<dbReference type="RefSeq" id="WP_047820658.1">
    <property type="nucleotide sequence ID" value="NZ_CP011770.1"/>
</dbReference>
<dbReference type="InterPro" id="IPR004484">
    <property type="entry name" value="CbiA/CobB_synth"/>
</dbReference>
<dbReference type="Proteomes" id="UP000035287">
    <property type="component" value="Chromosome"/>
</dbReference>
<keyword evidence="6" id="KW-0547">Nucleotide-binding</keyword>
<dbReference type="SUPFAM" id="SSF52540">
    <property type="entry name" value="P-loop containing nucleoside triphosphate hydrolases"/>
    <property type="match status" value="1"/>
</dbReference>
<reference evidence="10 11" key="1">
    <citation type="submission" date="2015-06" db="EMBL/GenBank/DDBJ databases">
        <authorList>
            <person name="Zeng Y."/>
            <person name="Huang Y."/>
        </authorList>
    </citation>
    <scope>NUCLEOTIDE SEQUENCE [LARGE SCALE GENOMIC DNA]</scope>
    <source>
        <strain evidence="10 11">PQ-2</strain>
    </source>
</reference>
<dbReference type="Pfam" id="PF07685">
    <property type="entry name" value="GATase_3"/>
    <property type="match status" value="1"/>
</dbReference>
<dbReference type="Pfam" id="PF01656">
    <property type="entry name" value="CbiA"/>
    <property type="match status" value="1"/>
</dbReference>
<evidence type="ECO:0000256" key="7">
    <source>
        <dbReference type="ARBA" id="ARBA00022840"/>
    </source>
</evidence>
<evidence type="ECO:0000256" key="3">
    <source>
        <dbReference type="ARBA" id="ARBA00006205"/>
    </source>
</evidence>
<protein>
    <submittedName>
        <fullName evidence="10">Cobyrinic acid a,c-diamide synthase</fullName>
    </submittedName>
</protein>
<organism evidence="10 11">
    <name type="scientific">Croceicoccus naphthovorans</name>
    <dbReference type="NCBI Taxonomy" id="1348774"/>
    <lineage>
        <taxon>Bacteria</taxon>
        <taxon>Pseudomonadati</taxon>
        <taxon>Pseudomonadota</taxon>
        <taxon>Alphaproteobacteria</taxon>
        <taxon>Sphingomonadales</taxon>
        <taxon>Erythrobacteraceae</taxon>
        <taxon>Croceicoccus</taxon>
    </lineage>
</organism>
<evidence type="ECO:0000313" key="11">
    <source>
        <dbReference type="Proteomes" id="UP000035287"/>
    </source>
</evidence>
<comment type="similarity">
    <text evidence="3">Belongs to the CobB/CobQ family. CobQ subfamily.</text>
</comment>
<dbReference type="NCBIfam" id="TIGR00379">
    <property type="entry name" value="cobB"/>
    <property type="match status" value="1"/>
</dbReference>
<dbReference type="InterPro" id="IPR029062">
    <property type="entry name" value="Class_I_gatase-like"/>
</dbReference>